<keyword evidence="5 6" id="KW-1015">Disulfide bond</keyword>
<dbReference type="PhylomeDB" id="A0A060SXR7"/>
<proteinExistence type="inferred from homology"/>
<dbReference type="Gene3D" id="1.10.287.1130">
    <property type="entry name" value="CytochromE C oxidase copper chaperone"/>
    <property type="match status" value="1"/>
</dbReference>
<evidence type="ECO:0000256" key="2">
    <source>
        <dbReference type="ARBA" id="ARBA00009858"/>
    </source>
</evidence>
<dbReference type="PROSITE" id="PS51808">
    <property type="entry name" value="CHCH"/>
    <property type="match status" value="1"/>
</dbReference>
<dbReference type="AlphaFoldDB" id="A0A060SXR7"/>
<accession>A0A060SXR7</accession>
<organism evidence="7">
    <name type="scientific">Blastobotrys adeninivorans</name>
    <name type="common">Yeast</name>
    <name type="synonym">Arxula adeninivorans</name>
    <dbReference type="NCBI Taxonomy" id="409370"/>
    <lineage>
        <taxon>Eukaryota</taxon>
        <taxon>Fungi</taxon>
        <taxon>Dikarya</taxon>
        <taxon>Ascomycota</taxon>
        <taxon>Saccharomycotina</taxon>
        <taxon>Dipodascomycetes</taxon>
        <taxon>Dipodascales</taxon>
        <taxon>Trichomonascaceae</taxon>
        <taxon>Blastobotrys</taxon>
    </lineage>
</organism>
<feature type="disulfide bond" evidence="6">
    <location>
        <begin position="14"/>
        <end position="25"/>
    </location>
</feature>
<evidence type="ECO:0000256" key="6">
    <source>
        <dbReference type="PIRSR" id="PIRSR627179-50"/>
    </source>
</evidence>
<dbReference type="PANTHER" id="PTHR15590:SF0">
    <property type="entry name" value="CX9C MOTIF-CONTAINING PROTEIN 4"/>
    <property type="match status" value="1"/>
</dbReference>
<sequence>MNECHREACRIQDCIQKNNYDETKCTKLVDALYRCCDNYYKNNGHETKPTACPMPDILARKMKDRNLS</sequence>
<feature type="disulfide bond" evidence="6">
    <location>
        <begin position="36"/>
        <end position="52"/>
    </location>
</feature>
<protein>
    <recommendedName>
        <fullName evidence="3">Cx9C motif-containing protein 4, mitochondrial</fullName>
    </recommendedName>
</protein>
<reference evidence="7" key="2">
    <citation type="submission" date="2014-06" db="EMBL/GenBank/DDBJ databases">
        <title>The complete genome of Blastobotrys (Arxula) adeninivorans LS3 - a yeast of biotechnological interest.</title>
        <authorList>
            <person name="Kunze G."/>
            <person name="Gaillardin C."/>
            <person name="Czernicka M."/>
            <person name="Durrens P."/>
            <person name="Martin T."/>
            <person name="Boer E."/>
            <person name="Gabaldon T."/>
            <person name="Cruz J."/>
            <person name="Talla E."/>
            <person name="Marck C."/>
            <person name="Goffeau A."/>
            <person name="Barbe V."/>
            <person name="Baret P."/>
            <person name="Baronian K."/>
            <person name="Beier S."/>
            <person name="Bleykasten C."/>
            <person name="Bode R."/>
            <person name="Casaregola S."/>
            <person name="Despons L."/>
            <person name="Fairhead C."/>
            <person name="Giersberg M."/>
            <person name="Gierski P."/>
            <person name="Hahnel U."/>
            <person name="Hartmann A."/>
            <person name="Jankowska D."/>
            <person name="Jubin C."/>
            <person name="Jung P."/>
            <person name="Lafontaine I."/>
            <person name="Leh-Louis V."/>
            <person name="Lemaire M."/>
            <person name="Marcet-Houben M."/>
            <person name="Mascher M."/>
            <person name="Morel G."/>
            <person name="Richard G.-F."/>
            <person name="Riechen J."/>
            <person name="Sacerdot C."/>
            <person name="Sarkar A."/>
            <person name="Savel G."/>
            <person name="Schacherer J."/>
            <person name="Sherman D."/>
            <person name="Straub M.-L."/>
            <person name="Stein N."/>
            <person name="Thierry A."/>
            <person name="Trautwein-Schult A."/>
            <person name="Westhof E."/>
            <person name="Worch S."/>
            <person name="Dujon B."/>
            <person name="Souciet J.-L."/>
            <person name="Wincker P."/>
            <person name="Scholz U."/>
            <person name="Neuveglise N."/>
        </authorList>
    </citation>
    <scope>NUCLEOTIDE SEQUENCE</scope>
    <source>
        <strain evidence="7">LS3</strain>
    </source>
</reference>
<evidence type="ECO:0000256" key="1">
    <source>
        <dbReference type="ARBA" id="ARBA00004569"/>
    </source>
</evidence>
<dbReference type="InterPro" id="IPR027179">
    <property type="entry name" value="CMC4"/>
</dbReference>
<evidence type="ECO:0000313" key="7">
    <source>
        <dbReference type="EMBL" id="CDP33319.1"/>
    </source>
</evidence>
<comment type="subcellular location">
    <subcellularLocation>
        <location evidence="1">Mitochondrion intermembrane space</location>
    </subcellularLocation>
</comment>
<comment type="similarity">
    <text evidence="2">Belongs to the CMC4 family.</text>
</comment>
<dbReference type="Pfam" id="PF08991">
    <property type="entry name" value="CMC4"/>
    <property type="match status" value="1"/>
</dbReference>
<name>A0A060SXR7_BLAAD</name>
<evidence type="ECO:0000256" key="5">
    <source>
        <dbReference type="ARBA" id="ARBA00023157"/>
    </source>
</evidence>
<dbReference type="EMBL" id="HG937691">
    <property type="protein sequence ID" value="CDP33319.1"/>
    <property type="molecule type" value="Genomic_DNA"/>
</dbReference>
<dbReference type="SUPFAM" id="SSF47072">
    <property type="entry name" value="Cysteine alpha-hairpin motif"/>
    <property type="match status" value="1"/>
</dbReference>
<gene>
    <name evidence="7" type="ORF">GNLVRS02_ARAD1A06776g</name>
</gene>
<reference evidence="7" key="1">
    <citation type="submission" date="2014-02" db="EMBL/GenBank/DDBJ databases">
        <authorList>
            <person name="Genoscope - CEA"/>
        </authorList>
    </citation>
    <scope>NUCLEOTIDE SEQUENCE</scope>
    <source>
        <strain evidence="7">LS3</strain>
    </source>
</reference>
<dbReference type="GO" id="GO:0005758">
    <property type="term" value="C:mitochondrial intermembrane space"/>
    <property type="evidence" value="ECO:0007669"/>
    <property type="project" value="UniProtKB-SubCell"/>
</dbReference>
<feature type="disulfide bond" evidence="6">
    <location>
        <begin position="4"/>
        <end position="35"/>
    </location>
</feature>
<evidence type="ECO:0000256" key="4">
    <source>
        <dbReference type="ARBA" id="ARBA00023128"/>
    </source>
</evidence>
<dbReference type="InterPro" id="IPR009069">
    <property type="entry name" value="Cys_alpha_HP_mot_SF"/>
</dbReference>
<dbReference type="PANTHER" id="PTHR15590">
    <property type="entry name" value="CX9C MOTIF-CONTAINING PROTEIN 4"/>
    <property type="match status" value="1"/>
</dbReference>
<keyword evidence="4" id="KW-0496">Mitochondrion</keyword>
<evidence type="ECO:0000256" key="3">
    <source>
        <dbReference type="ARBA" id="ARBA00019406"/>
    </source>
</evidence>